<dbReference type="eggNOG" id="ENOG5031ZDC">
    <property type="taxonomic scope" value="Bacteria"/>
</dbReference>
<dbReference type="RefSeq" id="WP_018303555.1">
    <property type="nucleotide sequence ID" value="NZ_KB902299.1"/>
</dbReference>
<reference evidence="3 4" key="1">
    <citation type="submission" date="2013-01" db="EMBL/GenBank/DDBJ databases">
        <authorList>
            <person name="Fiebig A."/>
            <person name="Goeker M."/>
            <person name="Klenk H.-P.P."/>
        </authorList>
    </citation>
    <scope>NUCLEOTIDE SEQUENCE [LARGE SCALE GENOMIC DNA]</scope>
    <source>
        <strain evidence="3 4">DSM 24838</strain>
    </source>
</reference>
<dbReference type="EMBL" id="AONG01000009">
    <property type="protein sequence ID" value="KIQ69420.1"/>
    <property type="molecule type" value="Genomic_DNA"/>
</dbReference>
<keyword evidence="1" id="KW-1133">Transmembrane helix</keyword>
<proteinExistence type="predicted"/>
<keyword evidence="1" id="KW-0472">Membrane</keyword>
<organism evidence="3 4">
    <name type="scientific">Wenxinia marina DSM 24838</name>
    <dbReference type="NCBI Taxonomy" id="1123501"/>
    <lineage>
        <taxon>Bacteria</taxon>
        <taxon>Pseudomonadati</taxon>
        <taxon>Pseudomonadota</taxon>
        <taxon>Alphaproteobacteria</taxon>
        <taxon>Rhodobacterales</taxon>
        <taxon>Roseobacteraceae</taxon>
        <taxon>Wenxinia</taxon>
    </lineage>
</organism>
<accession>A0A0D0NM90</accession>
<feature type="domain" description="TadE-like" evidence="2">
    <location>
        <begin position="17"/>
        <end position="59"/>
    </location>
</feature>
<dbReference type="InterPro" id="IPR012495">
    <property type="entry name" value="TadE-like_dom"/>
</dbReference>
<keyword evidence="1" id="KW-0812">Transmembrane</keyword>
<name>A0A0D0NM90_9RHOB</name>
<evidence type="ECO:0000256" key="1">
    <source>
        <dbReference type="SAM" id="Phobius"/>
    </source>
</evidence>
<evidence type="ECO:0000313" key="4">
    <source>
        <dbReference type="Proteomes" id="UP000035100"/>
    </source>
</evidence>
<dbReference type="Pfam" id="PF07811">
    <property type="entry name" value="TadE"/>
    <property type="match status" value="1"/>
</dbReference>
<dbReference type="Proteomes" id="UP000035100">
    <property type="component" value="Unassembled WGS sequence"/>
</dbReference>
<dbReference type="STRING" id="1123501.Wenmar_01782"/>
<protein>
    <submittedName>
        <fullName evidence="3">Flp pilus assembly protein TadG</fullName>
    </submittedName>
</protein>
<keyword evidence="4" id="KW-1185">Reference proteome</keyword>
<evidence type="ECO:0000313" key="3">
    <source>
        <dbReference type="EMBL" id="KIQ69420.1"/>
    </source>
</evidence>
<dbReference type="AlphaFoldDB" id="A0A0D0NM90"/>
<feature type="transmembrane region" description="Helical" evidence="1">
    <location>
        <begin position="20"/>
        <end position="38"/>
    </location>
</feature>
<gene>
    <name evidence="3" type="ORF">Wenmar_01782</name>
</gene>
<evidence type="ECO:0000259" key="2">
    <source>
        <dbReference type="Pfam" id="PF07811"/>
    </source>
</evidence>
<sequence length="216" mass="22578">MTRLSAHLRRFARDEDGTTLVEYAFVIALFLLLFFALIDFGRLSYHWVAAEKANHIAARIAAVRPAICPGVPLVNLRGDLTTARFGANCGAQAGVCATVATVSCRGVAGQPTVNEIWARVGPLLPNTATPGNLLFTYSYDATLGFLGGPYVPMVTVELADDAQGVPLQFQFATPLAGLGALAAGQAPTTTGAPSPIRFPSMSVSMPGEDLALGDNG</sequence>
<comment type="caution">
    <text evidence="3">The sequence shown here is derived from an EMBL/GenBank/DDBJ whole genome shotgun (WGS) entry which is preliminary data.</text>
</comment>